<comment type="caution">
    <text evidence="2">The sequence shown here is derived from an EMBL/GenBank/DDBJ whole genome shotgun (WGS) entry which is preliminary data.</text>
</comment>
<keyword evidence="1" id="KW-0812">Transmembrane</keyword>
<keyword evidence="1" id="KW-1133">Transmembrane helix</keyword>
<name>A0ABX0A5W7_9BACI</name>
<dbReference type="EMBL" id="JAACYS010000085">
    <property type="protein sequence ID" value="NCU18830.1"/>
    <property type="molecule type" value="Genomic_DNA"/>
</dbReference>
<organism evidence="2 3">
    <name type="scientific">Pallidibacillus pasinlerensis</name>
    <dbReference type="NCBI Taxonomy" id="2703818"/>
    <lineage>
        <taxon>Bacteria</taxon>
        <taxon>Bacillati</taxon>
        <taxon>Bacillota</taxon>
        <taxon>Bacilli</taxon>
        <taxon>Bacillales</taxon>
        <taxon>Bacillaceae</taxon>
        <taxon>Pallidibacillus</taxon>
    </lineage>
</organism>
<feature type="transmembrane region" description="Helical" evidence="1">
    <location>
        <begin position="101"/>
        <end position="123"/>
    </location>
</feature>
<accession>A0ABX0A5W7</accession>
<evidence type="ECO:0000313" key="3">
    <source>
        <dbReference type="Proteomes" id="UP000743899"/>
    </source>
</evidence>
<feature type="transmembrane region" description="Helical" evidence="1">
    <location>
        <begin position="36"/>
        <end position="56"/>
    </location>
</feature>
<keyword evidence="3" id="KW-1185">Reference proteome</keyword>
<evidence type="ECO:0000256" key="1">
    <source>
        <dbReference type="SAM" id="Phobius"/>
    </source>
</evidence>
<feature type="transmembrane region" description="Helical" evidence="1">
    <location>
        <begin position="68"/>
        <end position="89"/>
    </location>
</feature>
<evidence type="ECO:0000313" key="2">
    <source>
        <dbReference type="EMBL" id="NCU18830.1"/>
    </source>
</evidence>
<feature type="transmembrane region" description="Helical" evidence="1">
    <location>
        <begin position="5"/>
        <end position="24"/>
    </location>
</feature>
<reference evidence="2 3" key="1">
    <citation type="submission" date="2020-01" db="EMBL/GenBank/DDBJ databases">
        <title>A novel Bacillus sp. from Pasinler.</title>
        <authorList>
            <person name="Adiguzel A."/>
            <person name="Ay H."/>
            <person name="Baltaci M.O."/>
        </authorList>
    </citation>
    <scope>NUCLEOTIDE SEQUENCE [LARGE SCALE GENOMIC DNA]</scope>
    <source>
        <strain evidence="2 3">P1</strain>
    </source>
</reference>
<gene>
    <name evidence="2" type="ORF">GW534_14185</name>
</gene>
<dbReference type="Proteomes" id="UP000743899">
    <property type="component" value="Unassembled WGS sequence"/>
</dbReference>
<keyword evidence="1" id="KW-0472">Membrane</keyword>
<protein>
    <submittedName>
        <fullName evidence="2">Uncharacterized protein</fullName>
    </submittedName>
</protein>
<proteinExistence type="predicted"/>
<sequence length="135" mass="15146">MVSILYAFIVLIPIQLMGNVYRISRLTTWEIDTVNMLIAAIIIVDVIGGTILLLLLTRKWLGDRKANFWTVILWIPYFVLFTYLIASLFPITYGGDAPNPVTGLIALGGLIVYPVYILILNFLGFTTKNKKLNPA</sequence>